<evidence type="ECO:0000313" key="1">
    <source>
        <dbReference type="EMBL" id="OGY58489.1"/>
    </source>
</evidence>
<dbReference type="AlphaFoldDB" id="A0A1G1Z217"/>
<reference evidence="1 2" key="1">
    <citation type="journal article" date="2016" name="Nat. Commun.">
        <title>Thousands of microbial genomes shed light on interconnected biogeochemical processes in an aquifer system.</title>
        <authorList>
            <person name="Anantharaman K."/>
            <person name="Brown C.T."/>
            <person name="Hug L.A."/>
            <person name="Sharon I."/>
            <person name="Castelle C.J."/>
            <person name="Probst A.J."/>
            <person name="Thomas B.C."/>
            <person name="Singh A."/>
            <person name="Wilkins M.J."/>
            <person name="Karaoz U."/>
            <person name="Brodie E.L."/>
            <person name="Williams K.H."/>
            <person name="Hubbard S.S."/>
            <person name="Banfield J.F."/>
        </authorList>
    </citation>
    <scope>NUCLEOTIDE SEQUENCE [LARGE SCALE GENOMIC DNA]</scope>
</reference>
<protein>
    <recommendedName>
        <fullName evidence="3">FCP1 homology domain-containing protein</fullName>
    </recommendedName>
</protein>
<dbReference type="Proteomes" id="UP000178515">
    <property type="component" value="Unassembled WGS sequence"/>
</dbReference>
<proteinExistence type="predicted"/>
<dbReference type="InterPro" id="IPR036412">
    <property type="entry name" value="HAD-like_sf"/>
</dbReference>
<comment type="caution">
    <text evidence="1">The sequence shown here is derived from an EMBL/GenBank/DDBJ whole genome shotgun (WGS) entry which is preliminary data.</text>
</comment>
<organism evidence="1 2">
    <name type="scientific">Candidatus Colwellbacteria bacterium RIFCSPHIGHO2_12_FULL_44_17</name>
    <dbReference type="NCBI Taxonomy" id="1797689"/>
    <lineage>
        <taxon>Bacteria</taxon>
        <taxon>Candidatus Colwelliibacteriota</taxon>
    </lineage>
</organism>
<evidence type="ECO:0000313" key="2">
    <source>
        <dbReference type="Proteomes" id="UP000178515"/>
    </source>
</evidence>
<dbReference type="EMBL" id="MHIX01000043">
    <property type="protein sequence ID" value="OGY58489.1"/>
    <property type="molecule type" value="Genomic_DNA"/>
</dbReference>
<name>A0A1G1Z217_9BACT</name>
<dbReference type="SUPFAM" id="SSF56784">
    <property type="entry name" value="HAD-like"/>
    <property type="match status" value="1"/>
</dbReference>
<sequence>MSYSLFIFDLDGVLVESWIQNFAQGDFTWLSRKIPLVKHMLLDGAELAERIVGIPPTIKKDIGAWIDENVQRTGILTDRSLFGVEKILLNDSKKDWLNHLAFIQVRESVLNKHMKKPTRQNFFISSHVKPHPKILENLTKTTSHPENVLIVDDNAEFLKIANTSPFCFGTLPISQGTDILNTALNTKLVRTS</sequence>
<gene>
    <name evidence="1" type="ORF">A3F24_01790</name>
</gene>
<accession>A0A1G1Z217</accession>
<evidence type="ECO:0008006" key="3">
    <source>
        <dbReference type="Google" id="ProtNLM"/>
    </source>
</evidence>